<name>A0A5P1F2F2_ASPOF</name>
<organism evidence="2 3">
    <name type="scientific">Asparagus officinalis</name>
    <name type="common">Garden asparagus</name>
    <dbReference type="NCBI Taxonomy" id="4686"/>
    <lineage>
        <taxon>Eukaryota</taxon>
        <taxon>Viridiplantae</taxon>
        <taxon>Streptophyta</taxon>
        <taxon>Embryophyta</taxon>
        <taxon>Tracheophyta</taxon>
        <taxon>Spermatophyta</taxon>
        <taxon>Magnoliopsida</taxon>
        <taxon>Liliopsida</taxon>
        <taxon>Asparagales</taxon>
        <taxon>Asparagaceae</taxon>
        <taxon>Asparagoideae</taxon>
        <taxon>Asparagus</taxon>
    </lineage>
</organism>
<dbReference type="AlphaFoldDB" id="A0A5P1F2F2"/>
<evidence type="ECO:0000313" key="3">
    <source>
        <dbReference type="Proteomes" id="UP000243459"/>
    </source>
</evidence>
<protein>
    <recommendedName>
        <fullName evidence="4">Pentatricopeptide repeat-containing protein</fullName>
    </recommendedName>
</protein>
<dbReference type="SUPFAM" id="SSF48452">
    <property type="entry name" value="TPR-like"/>
    <property type="match status" value="1"/>
</dbReference>
<dbReference type="InterPro" id="IPR011990">
    <property type="entry name" value="TPR-like_helical_dom_sf"/>
</dbReference>
<dbReference type="EMBL" id="CM007384">
    <property type="protein sequence ID" value="ONK71577.1"/>
    <property type="molecule type" value="Genomic_DNA"/>
</dbReference>
<evidence type="ECO:0008006" key="4">
    <source>
        <dbReference type="Google" id="ProtNLM"/>
    </source>
</evidence>
<reference evidence="3" key="1">
    <citation type="journal article" date="2017" name="Nat. Commun.">
        <title>The asparagus genome sheds light on the origin and evolution of a young Y chromosome.</title>
        <authorList>
            <person name="Harkess A."/>
            <person name="Zhou J."/>
            <person name="Xu C."/>
            <person name="Bowers J.E."/>
            <person name="Van der Hulst R."/>
            <person name="Ayyampalayam S."/>
            <person name="Mercati F."/>
            <person name="Riccardi P."/>
            <person name="McKain M.R."/>
            <person name="Kakrana A."/>
            <person name="Tang H."/>
            <person name="Ray J."/>
            <person name="Groenendijk J."/>
            <person name="Arikit S."/>
            <person name="Mathioni S.M."/>
            <person name="Nakano M."/>
            <person name="Shan H."/>
            <person name="Telgmann-Rauber A."/>
            <person name="Kanno A."/>
            <person name="Yue Z."/>
            <person name="Chen H."/>
            <person name="Li W."/>
            <person name="Chen Y."/>
            <person name="Xu X."/>
            <person name="Zhang Y."/>
            <person name="Luo S."/>
            <person name="Chen H."/>
            <person name="Gao J."/>
            <person name="Mao Z."/>
            <person name="Pires J.C."/>
            <person name="Luo M."/>
            <person name="Kudrna D."/>
            <person name="Wing R.A."/>
            <person name="Meyers B.C."/>
            <person name="Yi K."/>
            <person name="Kong H."/>
            <person name="Lavrijsen P."/>
            <person name="Sunseri F."/>
            <person name="Falavigna A."/>
            <person name="Ye Y."/>
            <person name="Leebens-Mack J.H."/>
            <person name="Chen G."/>
        </authorList>
    </citation>
    <scope>NUCLEOTIDE SEQUENCE [LARGE SCALE GENOMIC DNA]</scope>
    <source>
        <strain evidence="3">cv. DH0086</strain>
    </source>
</reference>
<evidence type="ECO:0000313" key="2">
    <source>
        <dbReference type="EMBL" id="ONK71577.1"/>
    </source>
</evidence>
<dbReference type="Gene3D" id="1.25.40.10">
    <property type="entry name" value="Tetratricopeptide repeat domain"/>
    <property type="match status" value="1"/>
</dbReference>
<dbReference type="Gramene" id="ONK71577">
    <property type="protein sequence ID" value="ONK71577"/>
    <property type="gene ID" value="A4U43_C04F10130"/>
</dbReference>
<evidence type="ECO:0000256" key="1">
    <source>
        <dbReference type="SAM" id="MobiDB-lite"/>
    </source>
</evidence>
<keyword evidence="3" id="KW-1185">Reference proteome</keyword>
<proteinExistence type="predicted"/>
<feature type="region of interest" description="Disordered" evidence="1">
    <location>
        <begin position="268"/>
        <end position="291"/>
    </location>
</feature>
<sequence length="306" mass="34697">MPEQPLMLSSHLSQKPLLLFRLHPQIRLLSSLPPSIPPRILHQISAKIPPPLSNGFQPHHLESILLHLLRSDPASSIRLFQWSNRHLHLPPTLPSLSTVAHAYISLKNFENAREITHQMIKLFAFSDVLSFFPNNCTSFRCLIECCYDLRMTREAAECFSTARCLIECCYDLRMTREAAECFSTAREMGISFSLDWLVGIGRTDEILRIYGELDDGYVAIMSVALKRGGDATELMNWHRDLVEGGLFHRPQPRFSSLSETLAPFQTPPPFSPLSVVQPPSPSPANSPLSLHRRPRLHFPQKLLECS</sequence>
<accession>A0A5P1F2F2</accession>
<gene>
    <name evidence="2" type="ORF">A4U43_C04F10130</name>
</gene>
<dbReference type="Proteomes" id="UP000243459">
    <property type="component" value="Chromosome 4"/>
</dbReference>